<dbReference type="InterPro" id="IPR036282">
    <property type="entry name" value="Glutathione-S-Trfase_C_sf"/>
</dbReference>
<dbReference type="PANTHER" id="PTHR44051">
    <property type="entry name" value="GLUTATHIONE S-TRANSFERASE-RELATED"/>
    <property type="match status" value="1"/>
</dbReference>
<evidence type="ECO:0000259" key="3">
    <source>
        <dbReference type="PROSITE" id="PS50405"/>
    </source>
</evidence>
<dbReference type="KEGG" id="rgi:RGI145_23630"/>
<dbReference type="CDD" id="cd03057">
    <property type="entry name" value="GST_N_Beta"/>
    <property type="match status" value="1"/>
</dbReference>
<dbReference type="InterPro" id="IPR004045">
    <property type="entry name" value="Glutathione_S-Trfase_N"/>
</dbReference>
<name>A0A1L7ANH2_9PROT</name>
<proteinExistence type="inferred from homology"/>
<evidence type="ECO:0000313" key="5">
    <source>
        <dbReference type="Proteomes" id="UP000185494"/>
    </source>
</evidence>
<dbReference type="InterPro" id="IPR040079">
    <property type="entry name" value="Glutathione_S-Trfase"/>
</dbReference>
<comment type="similarity">
    <text evidence="1">Belongs to the GST superfamily.</text>
</comment>
<dbReference type="Pfam" id="PF00043">
    <property type="entry name" value="GST_C"/>
    <property type="match status" value="1"/>
</dbReference>
<feature type="domain" description="GST C-terminal" evidence="3">
    <location>
        <begin position="46"/>
        <end position="191"/>
    </location>
</feature>
<dbReference type="AlphaFoldDB" id="A0A1L7ANH2"/>
<dbReference type="SUPFAM" id="SSF52833">
    <property type="entry name" value="Thioredoxin-like"/>
    <property type="match status" value="1"/>
</dbReference>
<dbReference type="EMBL" id="CP015585">
    <property type="protein sequence ID" value="APT60323.1"/>
    <property type="molecule type" value="Genomic_DNA"/>
</dbReference>
<feature type="domain" description="GST N-terminal" evidence="2">
    <location>
        <begin position="1"/>
        <end position="79"/>
    </location>
</feature>
<dbReference type="InterPro" id="IPR004046">
    <property type="entry name" value="GST_C"/>
</dbReference>
<dbReference type="Gene3D" id="3.40.30.10">
    <property type="entry name" value="Glutaredoxin"/>
    <property type="match status" value="1"/>
</dbReference>
<dbReference type="InterPro" id="IPR036249">
    <property type="entry name" value="Thioredoxin-like_sf"/>
</dbReference>
<evidence type="ECO:0000313" key="4">
    <source>
        <dbReference type="EMBL" id="APT60323.1"/>
    </source>
</evidence>
<dbReference type="RefSeq" id="WP_075801021.1">
    <property type="nucleotide sequence ID" value="NZ_CP015585.1"/>
</dbReference>
<dbReference type="Gene3D" id="1.20.1050.10">
    <property type="match status" value="1"/>
</dbReference>
<geneLocation type="plasmid" evidence="4 5">
    <name>1</name>
</geneLocation>
<dbReference type="Pfam" id="PF02798">
    <property type="entry name" value="GST_N"/>
    <property type="match status" value="1"/>
</dbReference>
<evidence type="ECO:0000256" key="1">
    <source>
        <dbReference type="RuleBase" id="RU003494"/>
    </source>
</evidence>
<dbReference type="SFLD" id="SFLDG01150">
    <property type="entry name" value="Main.1:_Beta-like"/>
    <property type="match status" value="1"/>
</dbReference>
<accession>A0A1L7ANH2</accession>
<sequence>MTLYLAPGSSSMAAHIALHEVGAVFEMRPLSFRRRENRTPEYLALNPEGKVPTLLIDDRPLTEVAAILFYLARSFPGAGLLPQDAEGEAQAVSWMSFAAATLHPARRQGLERAAAVFGMADRRMAGRSWALTSYSIADIHLFRLFWRLNASLRLSPGAFPNLSAHHDRMLARPAVQRTIEAEAAIGYELPA</sequence>
<protein>
    <recommendedName>
        <fullName evidence="6">Glutathione S-transferase</fullName>
    </recommendedName>
</protein>
<dbReference type="SFLD" id="SFLDG00358">
    <property type="entry name" value="Main_(cytGST)"/>
    <property type="match status" value="1"/>
</dbReference>
<dbReference type="PANTHER" id="PTHR44051:SF8">
    <property type="entry name" value="GLUTATHIONE S-TRANSFERASE GSTA"/>
    <property type="match status" value="1"/>
</dbReference>
<evidence type="ECO:0008006" key="6">
    <source>
        <dbReference type="Google" id="ProtNLM"/>
    </source>
</evidence>
<dbReference type="SUPFAM" id="SSF47616">
    <property type="entry name" value="GST C-terminal domain-like"/>
    <property type="match status" value="1"/>
</dbReference>
<organism evidence="4 5">
    <name type="scientific">Roseomonas gilardii</name>
    <dbReference type="NCBI Taxonomy" id="257708"/>
    <lineage>
        <taxon>Bacteria</taxon>
        <taxon>Pseudomonadati</taxon>
        <taxon>Pseudomonadota</taxon>
        <taxon>Alphaproteobacteria</taxon>
        <taxon>Acetobacterales</taxon>
        <taxon>Roseomonadaceae</taxon>
        <taxon>Roseomonas</taxon>
    </lineage>
</organism>
<reference evidence="4 5" key="1">
    <citation type="submission" date="2016-05" db="EMBL/GenBank/DDBJ databases">
        <title>Complete Genome and Methylome Analysis of Psychrotrophic Bacterial Isolates from Antarctic Lake Untersee.</title>
        <authorList>
            <person name="Fomenkov A."/>
            <person name="Akimov V.N."/>
            <person name="Vasilyeva L.V."/>
            <person name="Andersen D."/>
            <person name="Vincze T."/>
            <person name="Roberts R.J."/>
        </authorList>
    </citation>
    <scope>NUCLEOTIDE SEQUENCE [LARGE SCALE GENOMIC DNA]</scope>
    <source>
        <strain evidence="4 5">U14-5</strain>
        <plasmid evidence="5">Plasmid 1</plasmid>
    </source>
</reference>
<dbReference type="InterPro" id="IPR010987">
    <property type="entry name" value="Glutathione-S-Trfase_C-like"/>
</dbReference>
<evidence type="ECO:0000259" key="2">
    <source>
        <dbReference type="PROSITE" id="PS50404"/>
    </source>
</evidence>
<dbReference type="Proteomes" id="UP000185494">
    <property type="component" value="Chromosome 1"/>
</dbReference>
<dbReference type="PROSITE" id="PS50404">
    <property type="entry name" value="GST_NTER"/>
    <property type="match status" value="1"/>
</dbReference>
<dbReference type="SFLD" id="SFLDS00019">
    <property type="entry name" value="Glutathione_Transferase_(cytos"/>
    <property type="match status" value="1"/>
</dbReference>
<keyword evidence="4" id="KW-0614">Plasmid</keyword>
<gene>
    <name evidence="4" type="ORF">RGI145_23630</name>
</gene>
<dbReference type="PROSITE" id="PS50405">
    <property type="entry name" value="GST_CTER"/>
    <property type="match status" value="1"/>
</dbReference>